<dbReference type="Pfam" id="PF12833">
    <property type="entry name" value="HTH_18"/>
    <property type="match status" value="1"/>
</dbReference>
<dbReference type="SUPFAM" id="SSF51182">
    <property type="entry name" value="RmlC-like cupins"/>
    <property type="match status" value="1"/>
</dbReference>
<sequence length="269" mass="29567">MVENMLEMSFGAPRATEQLWHAVSEPTDPDGEFPAHSHAVDQLMWAPGGGMRVRAGGAQWRIPGDHLVWVPAHTEHALAMVGSTALLSVYQRPEVRPEGERFARPLVLPTEPLMRALFRELCAHTPEGPEAVPAERRRLSFELLRELLGSARESHDALALPVDPRARRVAEALLRDPADPRPITDWAAGEGISAKTLLRAFAAETGFTFAQWRTRARVYRVARLLGEGSSVQDAALRVGFATSTGCIQAFRGVFGVTPAVYHSRERGRA</sequence>
<gene>
    <name evidence="4" type="ORF">D9V32_00710</name>
</gene>
<dbReference type="InterPro" id="IPR009057">
    <property type="entry name" value="Homeodomain-like_sf"/>
</dbReference>
<dbReference type="GO" id="GO:0003700">
    <property type="term" value="F:DNA-binding transcription factor activity"/>
    <property type="evidence" value="ECO:0007669"/>
    <property type="project" value="InterPro"/>
</dbReference>
<evidence type="ECO:0000256" key="1">
    <source>
        <dbReference type="ARBA" id="ARBA00023015"/>
    </source>
</evidence>
<dbReference type="PANTHER" id="PTHR11019">
    <property type="entry name" value="HTH-TYPE TRANSCRIPTIONAL REGULATOR NIMR"/>
    <property type="match status" value="1"/>
</dbReference>
<dbReference type="EMBL" id="RCUX01000001">
    <property type="protein sequence ID" value="RLP77887.1"/>
    <property type="molecule type" value="Genomic_DNA"/>
</dbReference>
<evidence type="ECO:0000313" key="5">
    <source>
        <dbReference type="Proteomes" id="UP000272503"/>
    </source>
</evidence>
<dbReference type="OrthoDB" id="2039152at2"/>
<evidence type="ECO:0000256" key="2">
    <source>
        <dbReference type="ARBA" id="ARBA00023163"/>
    </source>
</evidence>
<dbReference type="RefSeq" id="WP_121646980.1">
    <property type="nucleotide sequence ID" value="NZ_RCUX01000001.1"/>
</dbReference>
<evidence type="ECO:0000313" key="4">
    <source>
        <dbReference type="EMBL" id="RLP77887.1"/>
    </source>
</evidence>
<feature type="domain" description="HTH araC/xylS-type" evidence="3">
    <location>
        <begin position="167"/>
        <end position="264"/>
    </location>
</feature>
<dbReference type="AlphaFoldDB" id="A0A3L7ACD9"/>
<dbReference type="PROSITE" id="PS01124">
    <property type="entry name" value="HTH_ARAC_FAMILY_2"/>
    <property type="match status" value="1"/>
</dbReference>
<proteinExistence type="predicted"/>
<dbReference type="SUPFAM" id="SSF46689">
    <property type="entry name" value="Homeodomain-like"/>
    <property type="match status" value="1"/>
</dbReference>
<reference evidence="4 5" key="1">
    <citation type="submission" date="2018-10" db="EMBL/GenBank/DDBJ databases">
        <authorList>
            <person name="Li J."/>
        </authorList>
    </citation>
    <scope>NUCLEOTIDE SEQUENCE [LARGE SCALE GENOMIC DNA]</scope>
    <source>
        <strain evidence="4 5">IF 016277</strain>
    </source>
</reference>
<dbReference type="CDD" id="cd06124">
    <property type="entry name" value="cupin_NimR-like_N"/>
    <property type="match status" value="1"/>
</dbReference>
<dbReference type="Gene3D" id="2.60.120.10">
    <property type="entry name" value="Jelly Rolls"/>
    <property type="match status" value="1"/>
</dbReference>
<dbReference type="InterPro" id="IPR018060">
    <property type="entry name" value="HTH_AraC"/>
</dbReference>
<keyword evidence="5" id="KW-1185">Reference proteome</keyword>
<dbReference type="GO" id="GO:0043565">
    <property type="term" value="F:sequence-specific DNA binding"/>
    <property type="evidence" value="ECO:0007669"/>
    <property type="project" value="InterPro"/>
</dbReference>
<name>A0A3L7ACD9_9MICO</name>
<dbReference type="Gene3D" id="1.10.10.60">
    <property type="entry name" value="Homeodomain-like"/>
    <property type="match status" value="2"/>
</dbReference>
<keyword evidence="2" id="KW-0804">Transcription</keyword>
<evidence type="ECO:0000259" key="3">
    <source>
        <dbReference type="PROSITE" id="PS01124"/>
    </source>
</evidence>
<dbReference type="InterPro" id="IPR011051">
    <property type="entry name" value="RmlC_Cupin_sf"/>
</dbReference>
<comment type="caution">
    <text evidence="4">The sequence shown here is derived from an EMBL/GenBank/DDBJ whole genome shotgun (WGS) entry which is preliminary data.</text>
</comment>
<dbReference type="SMART" id="SM00342">
    <property type="entry name" value="HTH_ARAC"/>
    <property type="match status" value="1"/>
</dbReference>
<dbReference type="InterPro" id="IPR014710">
    <property type="entry name" value="RmlC-like_jellyroll"/>
</dbReference>
<accession>A0A3L7ACD9</accession>
<dbReference type="Proteomes" id="UP000272503">
    <property type="component" value="Unassembled WGS sequence"/>
</dbReference>
<keyword evidence="1" id="KW-0805">Transcription regulation</keyword>
<organism evidence="4 5">
    <name type="scientific">Mycetocola tolaasinivorans</name>
    <dbReference type="NCBI Taxonomy" id="76635"/>
    <lineage>
        <taxon>Bacteria</taxon>
        <taxon>Bacillati</taxon>
        <taxon>Actinomycetota</taxon>
        <taxon>Actinomycetes</taxon>
        <taxon>Micrococcales</taxon>
        <taxon>Microbacteriaceae</taxon>
        <taxon>Mycetocola</taxon>
    </lineage>
</organism>
<protein>
    <submittedName>
        <fullName evidence="4">AraC family transcriptional regulator</fullName>
    </submittedName>
</protein>
<dbReference type="PANTHER" id="PTHR11019:SF199">
    <property type="entry name" value="HTH-TYPE TRANSCRIPTIONAL REGULATOR NIMR"/>
    <property type="match status" value="1"/>
</dbReference>